<evidence type="ECO:0000259" key="4">
    <source>
        <dbReference type="SMART" id="SM00906"/>
    </source>
</evidence>
<dbReference type="GO" id="GO:0000978">
    <property type="term" value="F:RNA polymerase II cis-regulatory region sequence-specific DNA binding"/>
    <property type="evidence" value="ECO:0007669"/>
    <property type="project" value="TreeGrafter"/>
</dbReference>
<keyword evidence="1" id="KW-0805">Transcription regulation</keyword>
<gene>
    <name evidence="5" type="ORF">BO80DRAFT_475257</name>
</gene>
<feature type="domain" description="Xylanolytic transcriptional activator regulatory" evidence="4">
    <location>
        <begin position="167"/>
        <end position="240"/>
    </location>
</feature>
<dbReference type="GO" id="GO:0000435">
    <property type="term" value="P:positive regulation of transcription from RNA polymerase II promoter by galactose"/>
    <property type="evidence" value="ECO:0007669"/>
    <property type="project" value="TreeGrafter"/>
</dbReference>
<dbReference type="STRING" id="1448316.A0A395GYU2"/>
<dbReference type="InterPro" id="IPR007219">
    <property type="entry name" value="XnlR_reg_dom"/>
</dbReference>
<accession>A0A395GYU2</accession>
<dbReference type="SMART" id="SM00906">
    <property type="entry name" value="Fungal_trans"/>
    <property type="match status" value="1"/>
</dbReference>
<dbReference type="GO" id="GO:0006351">
    <property type="term" value="P:DNA-templated transcription"/>
    <property type="evidence" value="ECO:0007669"/>
    <property type="project" value="InterPro"/>
</dbReference>
<dbReference type="GO" id="GO:0000981">
    <property type="term" value="F:DNA-binding transcription factor activity, RNA polymerase II-specific"/>
    <property type="evidence" value="ECO:0007669"/>
    <property type="project" value="TreeGrafter"/>
</dbReference>
<name>A0A395GYU2_9EURO</name>
<reference evidence="5 6" key="1">
    <citation type="submission" date="2018-02" db="EMBL/GenBank/DDBJ databases">
        <title>The genomes of Aspergillus section Nigri reveals drivers in fungal speciation.</title>
        <authorList>
            <consortium name="DOE Joint Genome Institute"/>
            <person name="Vesth T.C."/>
            <person name="Nybo J."/>
            <person name="Theobald S."/>
            <person name="Brandl J."/>
            <person name="Frisvad J.C."/>
            <person name="Nielsen K.F."/>
            <person name="Lyhne E.K."/>
            <person name="Kogle M.E."/>
            <person name="Kuo A."/>
            <person name="Riley R."/>
            <person name="Clum A."/>
            <person name="Nolan M."/>
            <person name="Lipzen A."/>
            <person name="Salamov A."/>
            <person name="Henrissat B."/>
            <person name="Wiebenga A."/>
            <person name="De vries R.P."/>
            <person name="Grigoriev I.V."/>
            <person name="Mortensen U.H."/>
            <person name="Andersen M.R."/>
            <person name="Baker S.E."/>
        </authorList>
    </citation>
    <scope>NUCLEOTIDE SEQUENCE [LARGE SCALE GENOMIC DNA]</scope>
    <source>
        <strain evidence="5 6">CBS 121593</strain>
    </source>
</reference>
<dbReference type="EMBL" id="KZ824438">
    <property type="protein sequence ID" value="RAL00761.1"/>
    <property type="molecule type" value="Genomic_DNA"/>
</dbReference>
<dbReference type="PANTHER" id="PTHR47424">
    <property type="entry name" value="REGULATORY PROTEIN GAL4"/>
    <property type="match status" value="1"/>
</dbReference>
<keyword evidence="2" id="KW-0804">Transcription</keyword>
<evidence type="ECO:0000256" key="2">
    <source>
        <dbReference type="ARBA" id="ARBA00023163"/>
    </source>
</evidence>
<dbReference type="PANTHER" id="PTHR47424:SF2">
    <property type="entry name" value="TRANSCRIPTION FACTOR DOMAIN-CONTAINING PROTEIN-RELATED"/>
    <property type="match status" value="1"/>
</dbReference>
<dbReference type="Pfam" id="PF04082">
    <property type="entry name" value="Fungal_trans"/>
    <property type="match status" value="1"/>
</dbReference>
<dbReference type="InterPro" id="IPR051127">
    <property type="entry name" value="Fungal_SecMet_Regulators"/>
</dbReference>
<dbReference type="GO" id="GO:0008270">
    <property type="term" value="F:zinc ion binding"/>
    <property type="evidence" value="ECO:0007669"/>
    <property type="project" value="InterPro"/>
</dbReference>
<evidence type="ECO:0000256" key="1">
    <source>
        <dbReference type="ARBA" id="ARBA00023015"/>
    </source>
</evidence>
<evidence type="ECO:0000313" key="5">
    <source>
        <dbReference type="EMBL" id="RAL00761.1"/>
    </source>
</evidence>
<dbReference type="CDD" id="cd12148">
    <property type="entry name" value="fungal_TF_MHR"/>
    <property type="match status" value="1"/>
</dbReference>
<keyword evidence="6" id="KW-1185">Reference proteome</keyword>
<protein>
    <recommendedName>
        <fullName evidence="4">Xylanolytic transcriptional activator regulatory domain-containing protein</fullName>
    </recommendedName>
</protein>
<dbReference type="OrthoDB" id="2283488at2759"/>
<dbReference type="VEuPathDB" id="FungiDB:BO80DRAFT_475257"/>
<evidence type="ECO:0000256" key="3">
    <source>
        <dbReference type="ARBA" id="ARBA00023242"/>
    </source>
</evidence>
<evidence type="ECO:0000313" key="6">
    <source>
        <dbReference type="Proteomes" id="UP000249402"/>
    </source>
</evidence>
<sequence>MQRSTSSNPSRTMNGAGRGGYFGIASTQAFLRISGRQDDSYPLPVSTQASNNKNPQMQPPLLGDYVDAYFARCHSVYPVIHESTFRAQLMEVVDRPSKEVWHMLLYTVAALGAFSASAGPTQVDVALFDMARTNFSHEMMEMGNMALVQALALMSVYLRKKYKFNSSYNYLGLANRVAMGIGLYKDFSSSSGAPFSQEMRRRVWWCLYTLSLEDSIAYSRPQDFPQSAIEVGYPLNIHDLDLNPNTTPFIAEANHTTLYSGLKFGAAFYFTISKIYSRIISSPYPRSRELSSFDDTSIRHWESSLPSFFSRNAIQPSKYSFTHALLHWRCLNFRLLMYRPFVVWRYIMRPRNNPPRDPADPISVNTAITRCLEVAEETITMIADFWDSREQDALSAWYGLDLILPAVLVSLLCLHYDSASAQAAAWQQQVRRAMGVIDSMTTLNSSACHCLDIIHSLLNDCGLLESHMNSPTQQLTGMRVENPLSTQMPDFDDIFTHDVFPDYQFWEEINDG</sequence>
<dbReference type="AlphaFoldDB" id="A0A395GYU2"/>
<organism evidence="5 6">
    <name type="scientific">Aspergillus ibericus CBS 121593</name>
    <dbReference type="NCBI Taxonomy" id="1448316"/>
    <lineage>
        <taxon>Eukaryota</taxon>
        <taxon>Fungi</taxon>
        <taxon>Dikarya</taxon>
        <taxon>Ascomycota</taxon>
        <taxon>Pezizomycotina</taxon>
        <taxon>Eurotiomycetes</taxon>
        <taxon>Eurotiomycetidae</taxon>
        <taxon>Eurotiales</taxon>
        <taxon>Aspergillaceae</taxon>
        <taxon>Aspergillus</taxon>
        <taxon>Aspergillus subgen. Circumdati</taxon>
    </lineage>
</organism>
<proteinExistence type="predicted"/>
<dbReference type="GO" id="GO:0005634">
    <property type="term" value="C:nucleus"/>
    <property type="evidence" value="ECO:0007669"/>
    <property type="project" value="TreeGrafter"/>
</dbReference>
<dbReference type="GeneID" id="37228068"/>
<dbReference type="Proteomes" id="UP000249402">
    <property type="component" value="Unassembled WGS sequence"/>
</dbReference>
<keyword evidence="3" id="KW-0539">Nucleus</keyword>
<dbReference type="RefSeq" id="XP_025575088.1">
    <property type="nucleotide sequence ID" value="XM_025723203.1"/>
</dbReference>